<protein>
    <submittedName>
        <fullName evidence="1">Dec protein, OB-Fold, Decoration, VIRAL PROTEIN</fullName>
    </submittedName>
</protein>
<evidence type="ECO:0000313" key="1">
    <source>
        <dbReference type="EMBL" id="DAD89772.1"/>
    </source>
</evidence>
<sequence length="267" mass="29465">MAEYLDKTGLNRLWMKIKDYIANNAVVPSDITGNAATATKLKTARAIDGVTFDGSAARSHYGVCSTAGGTRAKTVSITGFTLTTGARVMVRFTYTNTTYDSTLNVSGTGAKMIYYKDGGMPTEYIKANSLLELVYDGTYWRVVGDMTQSQVDALTAQELRKSPVTLYSGSKYNTALKTWEYASIPSLNTYTEIEFWVTIGDILRMPVRVNKNNTNQLNFGGYFNTSYNASLFVLVDWGSNRIGVYTNSLIGWPYSVVNISKVYGILK</sequence>
<dbReference type="EMBL" id="BK015068">
    <property type="protein sequence ID" value="DAD89772.1"/>
    <property type="molecule type" value="Genomic_DNA"/>
</dbReference>
<organism evidence="1">
    <name type="scientific">Siphoviridae sp. ctWDo30</name>
    <dbReference type="NCBI Taxonomy" id="2826360"/>
    <lineage>
        <taxon>Viruses</taxon>
        <taxon>Duplodnaviria</taxon>
        <taxon>Heunggongvirae</taxon>
        <taxon>Uroviricota</taxon>
        <taxon>Caudoviricetes</taxon>
    </lineage>
</organism>
<reference evidence="1" key="1">
    <citation type="journal article" date="2021" name="Proc. Natl. Acad. Sci. U.S.A.">
        <title>A Catalog of Tens of Thousands of Viruses from Human Metagenomes Reveals Hidden Associations with Chronic Diseases.</title>
        <authorList>
            <person name="Tisza M.J."/>
            <person name="Buck C.B."/>
        </authorList>
    </citation>
    <scope>NUCLEOTIDE SEQUENCE</scope>
    <source>
        <strain evidence="1">CtWDo30</strain>
    </source>
</reference>
<proteinExistence type="predicted"/>
<accession>A0A8S5N5R4</accession>
<name>A0A8S5N5R4_9CAUD</name>